<feature type="domain" description="Phosphatidic acid phosphatase type 2/haloperoxidase" evidence="8">
    <location>
        <begin position="64"/>
        <end position="171"/>
    </location>
</feature>
<proteinExistence type="predicted"/>
<dbReference type="EMBL" id="BORT01000002">
    <property type="protein sequence ID" value="GIO46022.1"/>
    <property type="molecule type" value="Genomic_DNA"/>
</dbReference>
<feature type="transmembrane region" description="Helical" evidence="7">
    <location>
        <begin position="130"/>
        <end position="150"/>
    </location>
</feature>
<dbReference type="GO" id="GO:0005886">
    <property type="term" value="C:plasma membrane"/>
    <property type="evidence" value="ECO:0007669"/>
    <property type="project" value="UniProtKB-SubCell"/>
</dbReference>
<comment type="caution">
    <text evidence="9">The sequence shown here is derived from an EMBL/GenBank/DDBJ whole genome shotgun (WGS) entry which is preliminary data.</text>
</comment>
<keyword evidence="6 7" id="KW-0472">Membrane</keyword>
<keyword evidence="5 7" id="KW-1133">Transmembrane helix</keyword>
<gene>
    <name evidence="9" type="ORF">J34TS1_07870</name>
</gene>
<dbReference type="SUPFAM" id="SSF48317">
    <property type="entry name" value="Acid phosphatase/Vanadium-dependent haloperoxidase"/>
    <property type="match status" value="1"/>
</dbReference>
<accession>A0A919Y7D4</accession>
<dbReference type="InterPro" id="IPR036938">
    <property type="entry name" value="PAP2/HPO_sf"/>
</dbReference>
<dbReference type="AlphaFoldDB" id="A0A919Y7D4"/>
<feature type="transmembrane region" description="Helical" evidence="7">
    <location>
        <begin position="156"/>
        <end position="174"/>
    </location>
</feature>
<keyword evidence="10" id="KW-1185">Reference proteome</keyword>
<comment type="subcellular location">
    <subcellularLocation>
        <location evidence="1">Cell membrane</location>
        <topology evidence="1">Multi-pass membrane protein</topology>
    </subcellularLocation>
</comment>
<keyword evidence="4" id="KW-0378">Hydrolase</keyword>
<dbReference type="Gene3D" id="1.20.144.10">
    <property type="entry name" value="Phosphatidic acid phosphatase type 2/haloperoxidase"/>
    <property type="match status" value="1"/>
</dbReference>
<name>A0A919Y7D4_9BACL</name>
<evidence type="ECO:0000256" key="7">
    <source>
        <dbReference type="SAM" id="Phobius"/>
    </source>
</evidence>
<dbReference type="PANTHER" id="PTHR14969">
    <property type="entry name" value="SPHINGOSINE-1-PHOSPHATE PHOSPHOHYDROLASE"/>
    <property type="match status" value="1"/>
</dbReference>
<dbReference type="SMART" id="SM00014">
    <property type="entry name" value="acidPPc"/>
    <property type="match status" value="1"/>
</dbReference>
<organism evidence="9 10">
    <name type="scientific">Paenibacillus azoreducens</name>
    <dbReference type="NCBI Taxonomy" id="116718"/>
    <lineage>
        <taxon>Bacteria</taxon>
        <taxon>Bacillati</taxon>
        <taxon>Bacillota</taxon>
        <taxon>Bacilli</taxon>
        <taxon>Bacillales</taxon>
        <taxon>Paenibacillaceae</taxon>
        <taxon>Paenibacillus</taxon>
    </lineage>
</organism>
<evidence type="ECO:0000256" key="4">
    <source>
        <dbReference type="ARBA" id="ARBA00022801"/>
    </source>
</evidence>
<evidence type="ECO:0000313" key="9">
    <source>
        <dbReference type="EMBL" id="GIO46022.1"/>
    </source>
</evidence>
<dbReference type="RefSeq" id="WP_194234242.1">
    <property type="nucleotide sequence ID" value="NZ_AP025343.1"/>
</dbReference>
<reference evidence="9 10" key="1">
    <citation type="submission" date="2021-03" db="EMBL/GenBank/DDBJ databases">
        <title>Antimicrobial resistance genes in bacteria isolated from Japanese honey, and their potential for conferring macrolide and lincosamide resistance in the American foulbrood pathogen Paenibacillus larvae.</title>
        <authorList>
            <person name="Okamoto M."/>
            <person name="Kumagai M."/>
            <person name="Kanamori H."/>
            <person name="Takamatsu D."/>
        </authorList>
    </citation>
    <scope>NUCLEOTIDE SEQUENCE [LARGE SCALE GENOMIC DNA]</scope>
    <source>
        <strain evidence="9 10">J34TS1</strain>
    </source>
</reference>
<dbReference type="Pfam" id="PF01569">
    <property type="entry name" value="PAP2"/>
    <property type="match status" value="1"/>
</dbReference>
<dbReference type="GO" id="GO:0016787">
    <property type="term" value="F:hydrolase activity"/>
    <property type="evidence" value="ECO:0007669"/>
    <property type="project" value="UniProtKB-KW"/>
</dbReference>
<evidence type="ECO:0000256" key="2">
    <source>
        <dbReference type="ARBA" id="ARBA00022475"/>
    </source>
</evidence>
<sequence length="175" mass="19397">MRRLFTEFVRIDRKCFQFINGRLHNRFLNFWLFYLTHLGGATFTIAASVLIWYFGSPSWSKSGAQAAVTLAVSHIPVAAAKKLYPRLRPYLALPGTRTFRNPLKDHSFPSGHTTAAFSLAIPLILGHPEWICLFLPLALIVGMSRIYLGLHYPSDVLAGAVIGTSVAAATVALWP</sequence>
<evidence type="ECO:0000256" key="5">
    <source>
        <dbReference type="ARBA" id="ARBA00022989"/>
    </source>
</evidence>
<dbReference type="InterPro" id="IPR000326">
    <property type="entry name" value="PAP2/HPO"/>
</dbReference>
<keyword evidence="3 7" id="KW-0812">Transmembrane</keyword>
<protein>
    <submittedName>
        <fullName evidence="9">Phosphatidylglycerophosphatase B</fullName>
    </submittedName>
</protein>
<evidence type="ECO:0000259" key="8">
    <source>
        <dbReference type="SMART" id="SM00014"/>
    </source>
</evidence>
<dbReference type="PANTHER" id="PTHR14969:SF62">
    <property type="entry name" value="DECAPRENYLPHOSPHORYL-5-PHOSPHORIBOSE PHOSPHATASE RV3807C-RELATED"/>
    <property type="match status" value="1"/>
</dbReference>
<evidence type="ECO:0000313" key="10">
    <source>
        <dbReference type="Proteomes" id="UP000682811"/>
    </source>
</evidence>
<evidence type="ECO:0000256" key="6">
    <source>
        <dbReference type="ARBA" id="ARBA00023136"/>
    </source>
</evidence>
<evidence type="ECO:0000256" key="3">
    <source>
        <dbReference type="ARBA" id="ARBA00022692"/>
    </source>
</evidence>
<dbReference type="Proteomes" id="UP000682811">
    <property type="component" value="Unassembled WGS sequence"/>
</dbReference>
<feature type="transmembrane region" description="Helical" evidence="7">
    <location>
        <begin position="31"/>
        <end position="54"/>
    </location>
</feature>
<keyword evidence="2" id="KW-1003">Cell membrane</keyword>
<evidence type="ECO:0000256" key="1">
    <source>
        <dbReference type="ARBA" id="ARBA00004651"/>
    </source>
</evidence>